<organism evidence="4 5">
    <name type="scientific">Capronia epimyces CBS 606.96</name>
    <dbReference type="NCBI Taxonomy" id="1182542"/>
    <lineage>
        <taxon>Eukaryota</taxon>
        <taxon>Fungi</taxon>
        <taxon>Dikarya</taxon>
        <taxon>Ascomycota</taxon>
        <taxon>Pezizomycotina</taxon>
        <taxon>Eurotiomycetes</taxon>
        <taxon>Chaetothyriomycetidae</taxon>
        <taxon>Chaetothyriales</taxon>
        <taxon>Herpotrichiellaceae</taxon>
        <taxon>Capronia</taxon>
    </lineage>
</organism>
<dbReference type="OrthoDB" id="288590at2759"/>
<dbReference type="Pfam" id="PF03171">
    <property type="entry name" value="2OG-FeII_Oxy"/>
    <property type="match status" value="1"/>
</dbReference>
<protein>
    <recommendedName>
        <fullName evidence="3">Fe2OG dioxygenase domain-containing protein</fullName>
    </recommendedName>
</protein>
<dbReference type="Gene3D" id="2.60.120.330">
    <property type="entry name" value="B-lactam Antibiotic, Isopenicillin N Synthase, Chain"/>
    <property type="match status" value="1"/>
</dbReference>
<comment type="caution">
    <text evidence="4">The sequence shown here is derived from an EMBL/GenBank/DDBJ whole genome shotgun (WGS) entry which is preliminary data.</text>
</comment>
<comment type="similarity">
    <text evidence="1 2">Belongs to the iron/ascorbate-dependent oxidoreductase family.</text>
</comment>
<dbReference type="eggNOG" id="KOG0143">
    <property type="taxonomic scope" value="Eukaryota"/>
</dbReference>
<dbReference type="HOGENOM" id="CLU_010119_6_3_1"/>
<dbReference type="Proteomes" id="UP000019478">
    <property type="component" value="Unassembled WGS sequence"/>
</dbReference>
<sequence>MAQTYSTTQVNPHYHRLSIVPEDIPAAPPVIDFSAFHSDNPAAKIDLVNQVRDACLEKGFFQITNHGVSEELQAAIFEQSRDFFSLPMEEKEAYDKATHPHKLGYERLRSQNFEKKTAGDLKEGFFVGRDLPADHPYLKQGKNHCGQNVYPTEVRDPALFKETVDRYHRELTLLAEKVLSVIALTLKLDEDYFEPFCHETAAVLRLLHYPPQAPDASADERGIGAHTDFGGITILLQDEVGGLQVFDAPTRSWIDVKPTPGAFVVNLGNLMMRWSNDKYVSNLHRVINTSGRERFSIPFFYSGNPDFMITCLPGCEDAGKAPKYAPITVENWILGRQTNTFQEGKGLEELSSLAKVAG</sequence>
<dbReference type="STRING" id="1182542.W9Y3D9"/>
<dbReference type="GO" id="GO:0046872">
    <property type="term" value="F:metal ion binding"/>
    <property type="evidence" value="ECO:0007669"/>
    <property type="project" value="UniProtKB-KW"/>
</dbReference>
<dbReference type="AlphaFoldDB" id="W9Y3D9"/>
<feature type="domain" description="Fe2OG dioxygenase" evidence="3">
    <location>
        <begin position="200"/>
        <end position="303"/>
    </location>
</feature>
<dbReference type="GO" id="GO:0044283">
    <property type="term" value="P:small molecule biosynthetic process"/>
    <property type="evidence" value="ECO:0007669"/>
    <property type="project" value="UniProtKB-ARBA"/>
</dbReference>
<keyword evidence="2" id="KW-0479">Metal-binding</keyword>
<evidence type="ECO:0000313" key="5">
    <source>
        <dbReference type="Proteomes" id="UP000019478"/>
    </source>
</evidence>
<dbReference type="PANTHER" id="PTHR47990">
    <property type="entry name" value="2-OXOGLUTARATE (2OG) AND FE(II)-DEPENDENT OXYGENASE SUPERFAMILY PROTEIN-RELATED"/>
    <property type="match status" value="1"/>
</dbReference>
<evidence type="ECO:0000256" key="2">
    <source>
        <dbReference type="RuleBase" id="RU003682"/>
    </source>
</evidence>
<keyword evidence="2" id="KW-0408">Iron</keyword>
<dbReference type="PROSITE" id="PS51471">
    <property type="entry name" value="FE2OG_OXY"/>
    <property type="match status" value="1"/>
</dbReference>
<evidence type="ECO:0000313" key="4">
    <source>
        <dbReference type="EMBL" id="EXJ84160.1"/>
    </source>
</evidence>
<dbReference type="SUPFAM" id="SSF51197">
    <property type="entry name" value="Clavaminate synthase-like"/>
    <property type="match status" value="1"/>
</dbReference>
<dbReference type="RefSeq" id="XP_007733145.1">
    <property type="nucleotide sequence ID" value="XM_007734955.1"/>
</dbReference>
<evidence type="ECO:0000256" key="1">
    <source>
        <dbReference type="ARBA" id="ARBA00008056"/>
    </source>
</evidence>
<dbReference type="InterPro" id="IPR050231">
    <property type="entry name" value="Iron_ascorbate_oxido_reductase"/>
</dbReference>
<dbReference type="InterPro" id="IPR027443">
    <property type="entry name" value="IPNS-like_sf"/>
</dbReference>
<evidence type="ECO:0000259" key="3">
    <source>
        <dbReference type="PROSITE" id="PS51471"/>
    </source>
</evidence>
<dbReference type="GO" id="GO:0016491">
    <property type="term" value="F:oxidoreductase activity"/>
    <property type="evidence" value="ECO:0007669"/>
    <property type="project" value="UniProtKB-KW"/>
</dbReference>
<keyword evidence="2" id="KW-0560">Oxidoreductase</keyword>
<name>W9Y3D9_9EURO</name>
<reference evidence="4 5" key="1">
    <citation type="submission" date="2013-03" db="EMBL/GenBank/DDBJ databases">
        <title>The Genome Sequence of Capronia epimyces CBS 606.96.</title>
        <authorList>
            <consortium name="The Broad Institute Genomics Platform"/>
            <person name="Cuomo C."/>
            <person name="de Hoog S."/>
            <person name="Gorbushina A."/>
            <person name="Walker B."/>
            <person name="Young S.K."/>
            <person name="Zeng Q."/>
            <person name="Gargeya S."/>
            <person name="Fitzgerald M."/>
            <person name="Haas B."/>
            <person name="Abouelleil A."/>
            <person name="Allen A.W."/>
            <person name="Alvarado L."/>
            <person name="Arachchi H.M."/>
            <person name="Berlin A.M."/>
            <person name="Chapman S.B."/>
            <person name="Gainer-Dewar J."/>
            <person name="Goldberg J."/>
            <person name="Griggs A."/>
            <person name="Gujja S."/>
            <person name="Hansen M."/>
            <person name="Howarth C."/>
            <person name="Imamovic A."/>
            <person name="Ireland A."/>
            <person name="Larimer J."/>
            <person name="McCowan C."/>
            <person name="Murphy C."/>
            <person name="Pearson M."/>
            <person name="Poon T.W."/>
            <person name="Priest M."/>
            <person name="Roberts A."/>
            <person name="Saif S."/>
            <person name="Shea T."/>
            <person name="Sisk P."/>
            <person name="Sykes S."/>
            <person name="Wortman J."/>
            <person name="Nusbaum C."/>
            <person name="Birren B."/>
        </authorList>
    </citation>
    <scope>NUCLEOTIDE SEQUENCE [LARGE SCALE GENOMIC DNA]</scope>
    <source>
        <strain evidence="4 5">CBS 606.96</strain>
    </source>
</reference>
<dbReference type="GeneID" id="19168945"/>
<dbReference type="InterPro" id="IPR026992">
    <property type="entry name" value="DIOX_N"/>
</dbReference>
<dbReference type="InterPro" id="IPR044861">
    <property type="entry name" value="IPNS-like_FE2OG_OXY"/>
</dbReference>
<dbReference type="PRINTS" id="PR00682">
    <property type="entry name" value="IPNSYNTHASE"/>
</dbReference>
<keyword evidence="5" id="KW-1185">Reference proteome</keyword>
<proteinExistence type="inferred from homology"/>
<dbReference type="InterPro" id="IPR005123">
    <property type="entry name" value="Oxoglu/Fe-dep_dioxygenase_dom"/>
</dbReference>
<accession>W9Y3D9</accession>
<dbReference type="EMBL" id="AMGY01000004">
    <property type="protein sequence ID" value="EXJ84160.1"/>
    <property type="molecule type" value="Genomic_DNA"/>
</dbReference>
<dbReference type="Pfam" id="PF14226">
    <property type="entry name" value="DIOX_N"/>
    <property type="match status" value="1"/>
</dbReference>
<gene>
    <name evidence="4" type="ORF">A1O3_04827</name>
</gene>